<evidence type="ECO:0000313" key="2">
    <source>
        <dbReference type="EMBL" id="QIQ08585.1"/>
    </source>
</evidence>
<protein>
    <submittedName>
        <fullName evidence="2">Membrane protein</fullName>
    </submittedName>
</protein>
<gene>
    <name evidence="2" type="primary">ORF20a</name>
</gene>
<sequence length="73" mass="7552">MIASIIVKVALGLSLLSAIFSFAIAHYTNIDSATTDVDLYKSGVGSAFSMALLNGFVSLLVTGGLAYVAFFAD</sequence>
<evidence type="ECO:0000256" key="1">
    <source>
        <dbReference type="SAM" id="Phobius"/>
    </source>
</evidence>
<name>A0A6G9HDF5_9VIRU</name>
<keyword evidence="1" id="KW-0812">Transmembrane</keyword>
<keyword evidence="1" id="KW-1133">Transmembrane helix</keyword>
<accession>A0A6G9HDF5</accession>
<reference evidence="2" key="1">
    <citation type="journal article" date="2020" name="MBio">
        <title>A New Family of DNA Viruses Causing Disease in Crustaceans from Diverse Aquatic Biomes.</title>
        <authorList>
            <person name="Subramaniam K."/>
            <person name="Behringer D.C."/>
            <person name="Bojko J."/>
            <person name="Yutin N."/>
            <person name="Clark A.S."/>
            <person name="Bateman K.S."/>
            <person name="van Aerle R."/>
            <person name="Bass D."/>
            <person name="Kerr R.C."/>
            <person name="Koonin E.V."/>
            <person name="Stentiford G.D."/>
            <person name="Waltzek T.B."/>
        </authorList>
    </citation>
    <scope>NUCLEOTIDE SEQUENCE</scope>
</reference>
<organism evidence="2">
    <name type="scientific">Dikerogammarus haemobaphes virus 1</name>
    <dbReference type="NCBI Taxonomy" id="2704946"/>
    <lineage>
        <taxon>Viruses</taxon>
    </lineage>
</organism>
<keyword evidence="1" id="KW-0472">Membrane</keyword>
<feature type="transmembrane region" description="Helical" evidence="1">
    <location>
        <begin position="49"/>
        <end position="72"/>
    </location>
</feature>
<proteinExistence type="predicted"/>
<dbReference type="EMBL" id="MN604016">
    <property type="protein sequence ID" value="QIQ08585.1"/>
    <property type="molecule type" value="Genomic_DNA"/>
</dbReference>